<dbReference type="Pfam" id="PF07876">
    <property type="entry name" value="Dabb"/>
    <property type="match status" value="1"/>
</dbReference>
<dbReference type="SUPFAM" id="SSF54909">
    <property type="entry name" value="Dimeric alpha+beta barrel"/>
    <property type="match status" value="1"/>
</dbReference>
<dbReference type="InterPro" id="IPR011008">
    <property type="entry name" value="Dimeric_a/b-barrel"/>
</dbReference>
<proteinExistence type="predicted"/>
<dbReference type="AlphaFoldDB" id="A0A8K0SPR0"/>
<sequence length="85" mass="9569">MMDLGKNCIHSTTGKPYIKSIRGGRNIAKGNRSANRTHAFVVEFDNAEDRDYYLDVDEAHSAFVEFVAPMLASPNIAVDFRNDEF</sequence>
<protein>
    <recommendedName>
        <fullName evidence="1">Stress-response A/B barrel domain-containing protein</fullName>
    </recommendedName>
</protein>
<dbReference type="Gene3D" id="3.30.70.100">
    <property type="match status" value="1"/>
</dbReference>
<dbReference type="EMBL" id="JAGPNK010000009">
    <property type="protein sequence ID" value="KAH7313678.1"/>
    <property type="molecule type" value="Genomic_DNA"/>
</dbReference>
<name>A0A8K0SPR0_9HYPO</name>
<reference evidence="2" key="1">
    <citation type="journal article" date="2021" name="Nat. Commun.">
        <title>Genetic determinants of endophytism in the Arabidopsis root mycobiome.</title>
        <authorList>
            <person name="Mesny F."/>
            <person name="Miyauchi S."/>
            <person name="Thiergart T."/>
            <person name="Pickel B."/>
            <person name="Atanasova L."/>
            <person name="Karlsson M."/>
            <person name="Huettel B."/>
            <person name="Barry K.W."/>
            <person name="Haridas S."/>
            <person name="Chen C."/>
            <person name="Bauer D."/>
            <person name="Andreopoulos W."/>
            <person name="Pangilinan J."/>
            <person name="LaButti K."/>
            <person name="Riley R."/>
            <person name="Lipzen A."/>
            <person name="Clum A."/>
            <person name="Drula E."/>
            <person name="Henrissat B."/>
            <person name="Kohler A."/>
            <person name="Grigoriev I.V."/>
            <person name="Martin F.M."/>
            <person name="Hacquard S."/>
        </authorList>
    </citation>
    <scope>NUCLEOTIDE SEQUENCE</scope>
    <source>
        <strain evidence="2">MPI-CAGE-CH-0235</strain>
    </source>
</reference>
<evidence type="ECO:0000313" key="3">
    <source>
        <dbReference type="Proteomes" id="UP000813444"/>
    </source>
</evidence>
<evidence type="ECO:0000313" key="2">
    <source>
        <dbReference type="EMBL" id="KAH7313678.1"/>
    </source>
</evidence>
<keyword evidence="3" id="KW-1185">Reference proteome</keyword>
<evidence type="ECO:0000259" key="1">
    <source>
        <dbReference type="PROSITE" id="PS51502"/>
    </source>
</evidence>
<dbReference type="OrthoDB" id="1601230at2759"/>
<dbReference type="Proteomes" id="UP000813444">
    <property type="component" value="Unassembled WGS sequence"/>
</dbReference>
<feature type="domain" description="Stress-response A/B barrel" evidence="1">
    <location>
        <begin position="1"/>
        <end position="80"/>
    </location>
</feature>
<dbReference type="PROSITE" id="PS51502">
    <property type="entry name" value="S_R_A_B_BARREL"/>
    <property type="match status" value="1"/>
</dbReference>
<accession>A0A8K0SPR0</accession>
<organism evidence="2 3">
    <name type="scientific">Stachybotrys elegans</name>
    <dbReference type="NCBI Taxonomy" id="80388"/>
    <lineage>
        <taxon>Eukaryota</taxon>
        <taxon>Fungi</taxon>
        <taxon>Dikarya</taxon>
        <taxon>Ascomycota</taxon>
        <taxon>Pezizomycotina</taxon>
        <taxon>Sordariomycetes</taxon>
        <taxon>Hypocreomycetidae</taxon>
        <taxon>Hypocreales</taxon>
        <taxon>Stachybotryaceae</taxon>
        <taxon>Stachybotrys</taxon>
    </lineage>
</organism>
<gene>
    <name evidence="2" type="ORF">B0I35DRAFT_435650</name>
</gene>
<comment type="caution">
    <text evidence="2">The sequence shown here is derived from an EMBL/GenBank/DDBJ whole genome shotgun (WGS) entry which is preliminary data.</text>
</comment>
<dbReference type="SMART" id="SM00886">
    <property type="entry name" value="Dabb"/>
    <property type="match status" value="1"/>
</dbReference>
<dbReference type="InterPro" id="IPR013097">
    <property type="entry name" value="Dabb"/>
</dbReference>